<evidence type="ECO:0000259" key="7">
    <source>
        <dbReference type="PROSITE" id="PS51039"/>
    </source>
</evidence>
<dbReference type="InterPro" id="IPR057357">
    <property type="entry name" value="Znf-C2H2_ZFAND2A/B"/>
</dbReference>
<evidence type="ECO:0000313" key="9">
    <source>
        <dbReference type="Proteomes" id="UP000663879"/>
    </source>
</evidence>
<dbReference type="InterPro" id="IPR003903">
    <property type="entry name" value="UIM_dom"/>
</dbReference>
<evidence type="ECO:0000256" key="3">
    <source>
        <dbReference type="ARBA" id="ARBA00022771"/>
    </source>
</evidence>
<dbReference type="GO" id="GO:0008270">
    <property type="term" value="F:zinc ion binding"/>
    <property type="evidence" value="ECO:0007669"/>
    <property type="project" value="UniProtKB-KW"/>
</dbReference>
<dbReference type="PANTHER" id="PTHR14677">
    <property type="entry name" value="ARSENITE INDUCUBLE RNA ASSOCIATED PROTEIN AIP-1-RELATED"/>
    <property type="match status" value="1"/>
</dbReference>
<protein>
    <recommendedName>
        <fullName evidence="7">AN1-type domain-containing protein</fullName>
    </recommendedName>
</protein>
<evidence type="ECO:0000256" key="5">
    <source>
        <dbReference type="PROSITE-ProRule" id="PRU00449"/>
    </source>
</evidence>
<feature type="non-terminal residue" evidence="8">
    <location>
        <position position="1"/>
    </location>
</feature>
<dbReference type="Pfam" id="PF25403">
    <property type="entry name" value="zf-C2H2_ZFAND2"/>
    <property type="match status" value="1"/>
</dbReference>
<feature type="compositionally biased region" description="Basic and acidic residues" evidence="6">
    <location>
        <begin position="228"/>
        <end position="241"/>
    </location>
</feature>
<dbReference type="InterPro" id="IPR000058">
    <property type="entry name" value="Znf_AN1"/>
</dbReference>
<dbReference type="SMART" id="SM00154">
    <property type="entry name" value="ZnF_AN1"/>
    <property type="match status" value="2"/>
</dbReference>
<dbReference type="PROSITE" id="PS50330">
    <property type="entry name" value="UIM"/>
    <property type="match status" value="2"/>
</dbReference>
<evidence type="ECO:0000256" key="2">
    <source>
        <dbReference type="ARBA" id="ARBA00022737"/>
    </source>
</evidence>
<organism evidence="8 9">
    <name type="scientific">Brachionus calyciflorus</name>
    <dbReference type="NCBI Taxonomy" id="104777"/>
    <lineage>
        <taxon>Eukaryota</taxon>
        <taxon>Metazoa</taxon>
        <taxon>Spiralia</taxon>
        <taxon>Gnathifera</taxon>
        <taxon>Rotifera</taxon>
        <taxon>Eurotatoria</taxon>
        <taxon>Monogononta</taxon>
        <taxon>Pseudotrocha</taxon>
        <taxon>Ploima</taxon>
        <taxon>Brachionidae</taxon>
        <taxon>Brachionus</taxon>
    </lineage>
</organism>
<comment type="caution">
    <text evidence="8">The sequence shown here is derived from an EMBL/GenBank/DDBJ whole genome shotgun (WGS) entry which is preliminary data.</text>
</comment>
<dbReference type="PROSITE" id="PS51039">
    <property type="entry name" value="ZF_AN1"/>
    <property type="match status" value="2"/>
</dbReference>
<keyword evidence="1" id="KW-0479">Metal-binding</keyword>
<dbReference type="Pfam" id="PF01428">
    <property type="entry name" value="zf-AN1"/>
    <property type="match status" value="2"/>
</dbReference>
<reference evidence="8" key="1">
    <citation type="submission" date="2021-02" db="EMBL/GenBank/DDBJ databases">
        <authorList>
            <person name="Nowell W R."/>
        </authorList>
    </citation>
    <scope>NUCLEOTIDE SEQUENCE</scope>
    <source>
        <strain evidence="8">Ploen Becks lab</strain>
    </source>
</reference>
<dbReference type="OrthoDB" id="431929at2759"/>
<dbReference type="AlphaFoldDB" id="A0A814IRC3"/>
<feature type="region of interest" description="Disordered" evidence="6">
    <location>
        <begin position="165"/>
        <end position="241"/>
    </location>
</feature>
<dbReference type="SMART" id="SM00726">
    <property type="entry name" value="UIM"/>
    <property type="match status" value="2"/>
</dbReference>
<proteinExistence type="predicted"/>
<feature type="compositionally biased region" description="Basic and acidic residues" evidence="6">
    <location>
        <begin position="204"/>
        <end position="213"/>
    </location>
</feature>
<keyword evidence="4" id="KW-0862">Zinc</keyword>
<keyword evidence="2" id="KW-0677">Repeat</keyword>
<feature type="domain" description="AN1-type" evidence="7">
    <location>
        <begin position="96"/>
        <end position="144"/>
    </location>
</feature>
<dbReference type="GO" id="GO:0045047">
    <property type="term" value="P:protein targeting to ER"/>
    <property type="evidence" value="ECO:0007669"/>
    <property type="project" value="TreeGrafter"/>
</dbReference>
<sequence length="241" mass="28066">MELPHLGEHCQEPTCNLLDFLPFRCDSCKKIYCKDHFNYNKHNCQQSSFKSKDFQIPLCPLCNQPVPYKRNELPDITMSAHIDRDCKSDPAEERRKVFTNKCSLKGCKQKELIPFNCTKCRKNYCIRHRHESDHSCDTIIRQAPSSSNPRSSQNDLNAKRLMFFQRQQPPEKKTQQTTKVPVQSTTMSDSEALEYAIQLSLKESSNRKSKPENNELTEDEQLALALAESEREYNNQRNTND</sequence>
<keyword evidence="3 5" id="KW-0863">Zinc-finger</keyword>
<dbReference type="EMBL" id="CAJNOC010004611">
    <property type="protein sequence ID" value="CAF1027787.1"/>
    <property type="molecule type" value="Genomic_DNA"/>
</dbReference>
<dbReference type="SUPFAM" id="SSF118310">
    <property type="entry name" value="AN1-like Zinc finger"/>
    <property type="match status" value="2"/>
</dbReference>
<dbReference type="InterPro" id="IPR035896">
    <property type="entry name" value="AN1-like_Znf"/>
</dbReference>
<evidence type="ECO:0000256" key="1">
    <source>
        <dbReference type="ARBA" id="ARBA00022723"/>
    </source>
</evidence>
<dbReference type="Proteomes" id="UP000663879">
    <property type="component" value="Unassembled WGS sequence"/>
</dbReference>
<evidence type="ECO:0000256" key="6">
    <source>
        <dbReference type="SAM" id="MobiDB-lite"/>
    </source>
</evidence>
<feature type="domain" description="AN1-type" evidence="7">
    <location>
        <begin position="4"/>
        <end position="52"/>
    </location>
</feature>
<evidence type="ECO:0000256" key="4">
    <source>
        <dbReference type="ARBA" id="ARBA00022833"/>
    </source>
</evidence>
<keyword evidence="9" id="KW-1185">Reference proteome</keyword>
<accession>A0A814IRC3</accession>
<dbReference type="GO" id="GO:0005783">
    <property type="term" value="C:endoplasmic reticulum"/>
    <property type="evidence" value="ECO:0007669"/>
    <property type="project" value="TreeGrafter"/>
</dbReference>
<name>A0A814IRC3_9BILA</name>
<evidence type="ECO:0000313" key="8">
    <source>
        <dbReference type="EMBL" id="CAF1027787.1"/>
    </source>
</evidence>
<dbReference type="Gene3D" id="4.10.1110.10">
    <property type="entry name" value="AN1-like Zinc finger"/>
    <property type="match status" value="2"/>
</dbReference>
<feature type="compositionally biased region" description="Low complexity" evidence="6">
    <location>
        <begin position="175"/>
        <end position="186"/>
    </location>
</feature>
<dbReference type="GO" id="GO:0043161">
    <property type="term" value="P:proteasome-mediated ubiquitin-dependent protein catabolic process"/>
    <property type="evidence" value="ECO:0007669"/>
    <property type="project" value="TreeGrafter"/>
</dbReference>
<gene>
    <name evidence="8" type="ORF">OXX778_LOCUS17704</name>
</gene>
<dbReference type="PANTHER" id="PTHR14677:SF20">
    <property type="entry name" value="ZINC FINGER AN1-TYPE CONTAINING 2A-RELATED"/>
    <property type="match status" value="1"/>
</dbReference>